<dbReference type="EMBL" id="QGDL01000011">
    <property type="protein sequence ID" value="PWJ27590.1"/>
    <property type="molecule type" value="Genomic_DNA"/>
</dbReference>
<protein>
    <submittedName>
        <fullName evidence="1">Uncharacterized protein</fullName>
    </submittedName>
</protein>
<dbReference type="AlphaFoldDB" id="A0A2Y9BGP6"/>
<organism evidence="1 2">
    <name type="scientific">Faecalicatena orotica</name>
    <dbReference type="NCBI Taxonomy" id="1544"/>
    <lineage>
        <taxon>Bacteria</taxon>
        <taxon>Bacillati</taxon>
        <taxon>Bacillota</taxon>
        <taxon>Clostridia</taxon>
        <taxon>Lachnospirales</taxon>
        <taxon>Lachnospiraceae</taxon>
        <taxon>Faecalicatena</taxon>
    </lineage>
</organism>
<gene>
    <name evidence="1" type="ORF">A8806_11125</name>
</gene>
<reference evidence="1 2" key="1">
    <citation type="submission" date="2018-05" db="EMBL/GenBank/DDBJ databases">
        <title>The Hungate 1000. A catalogue of reference genomes from the rumen microbiome.</title>
        <authorList>
            <person name="Kelly W."/>
        </authorList>
    </citation>
    <scope>NUCLEOTIDE SEQUENCE [LARGE SCALE GENOMIC DNA]</scope>
    <source>
        <strain evidence="1 2">NLAE-zl-C242</strain>
    </source>
</reference>
<keyword evidence="2" id="KW-1185">Reference proteome</keyword>
<evidence type="ECO:0000313" key="2">
    <source>
        <dbReference type="Proteomes" id="UP000245845"/>
    </source>
</evidence>
<evidence type="ECO:0000313" key="1">
    <source>
        <dbReference type="EMBL" id="PWJ27590.1"/>
    </source>
</evidence>
<dbReference type="Proteomes" id="UP000245845">
    <property type="component" value="Unassembled WGS sequence"/>
</dbReference>
<name>A0A2Y9BGP6_9FIRM</name>
<sequence>MGKERVIFSNRFDRPTLEQIEEEMKKENYDDNENLMSAEEFLDFMKKNRRTIPNERRIANKDKFIWAVRELSETYEIDADLIEDDDGYTASLYMNYASYNGYIKKLLGLIFILSDDFSMFKAKDNRDSDLLMCFTYHTHNVYLKDREITDFE</sequence>
<dbReference type="OrthoDB" id="2060430at2"/>
<accession>A0A2Y9BGP6</accession>
<proteinExistence type="predicted"/>
<dbReference type="RefSeq" id="WP_044761230.1">
    <property type="nucleotide sequence ID" value="NZ_QGDL01000011.1"/>
</dbReference>
<comment type="caution">
    <text evidence="1">The sequence shown here is derived from an EMBL/GenBank/DDBJ whole genome shotgun (WGS) entry which is preliminary data.</text>
</comment>